<feature type="region of interest" description="Disordered" evidence="1">
    <location>
        <begin position="245"/>
        <end position="291"/>
    </location>
</feature>
<feature type="compositionally biased region" description="Polar residues" evidence="1">
    <location>
        <begin position="445"/>
        <end position="460"/>
    </location>
</feature>
<keyword evidence="3" id="KW-1185">Reference proteome</keyword>
<dbReference type="Proteomes" id="UP000077521">
    <property type="component" value="Unassembled WGS sequence"/>
</dbReference>
<evidence type="ECO:0000313" key="2">
    <source>
        <dbReference type="EMBL" id="KAE8259946.1"/>
    </source>
</evidence>
<feature type="region of interest" description="Disordered" evidence="1">
    <location>
        <begin position="327"/>
        <end position="482"/>
    </location>
</feature>
<gene>
    <name evidence="2" type="ORF">A4X13_0g654</name>
</gene>
<evidence type="ECO:0000256" key="1">
    <source>
        <dbReference type="SAM" id="MobiDB-lite"/>
    </source>
</evidence>
<feature type="compositionally biased region" description="Basic and acidic residues" evidence="1">
    <location>
        <begin position="90"/>
        <end position="103"/>
    </location>
</feature>
<accession>A0A177TUC2</accession>
<feature type="compositionally biased region" description="Low complexity" evidence="1">
    <location>
        <begin position="415"/>
        <end position="444"/>
    </location>
</feature>
<feature type="compositionally biased region" description="Acidic residues" evidence="1">
    <location>
        <begin position="385"/>
        <end position="399"/>
    </location>
</feature>
<feature type="compositionally biased region" description="Basic and acidic residues" evidence="1">
    <location>
        <begin position="344"/>
        <end position="364"/>
    </location>
</feature>
<feature type="compositionally biased region" description="Low complexity" evidence="1">
    <location>
        <begin position="186"/>
        <end position="198"/>
    </location>
</feature>
<feature type="region of interest" description="Disordered" evidence="1">
    <location>
        <begin position="1"/>
        <end position="36"/>
    </location>
</feature>
<feature type="region of interest" description="Disordered" evidence="1">
    <location>
        <begin position="90"/>
        <end position="198"/>
    </location>
</feature>
<name>A0A177TUC2_9BASI</name>
<evidence type="ECO:0000313" key="3">
    <source>
        <dbReference type="Proteomes" id="UP000077521"/>
    </source>
</evidence>
<feature type="compositionally biased region" description="Polar residues" evidence="1">
    <location>
        <begin position="245"/>
        <end position="254"/>
    </location>
</feature>
<sequence>MDGEAHEQLRLASTEDSAPLHHQHNDDDDLPIQEHPTPAFEAEISQLTSSLTSWWGSVTKQSQATLDQARTHIQKQGGILNAAKSEWSKLEDHLNDASQRAKEAAFAPADDDGQDAGMVPAPTDDDLLQASERPVRMSSATTASLDKGKGRAPPSPVEDPNQATGSEQVEEDTPQMISADGSLFDTGSTTTRGSHTRGSASIDLNAVAKEAQVQATQLANNATSFFSRIGSQLASDPRVANLQKSLATSLSSGPASREAGVEGTGLHDSEKSEGATDASTTSASGTQNALPTWSATQALARKYWAEAEAVARDVGKDVRDLVNEVVQVVPPSEASGSGNASGITREDLQGEVDKLAREKEREGVYRPVSQQQPRQKKKASTGEELGQEEDEDFDWDDGEDHSKSRVQEKAPQSEVSPSTAIPASSSTASVPPAATAKSVPATPSFTGSRDTGLQTTTGPQTDRFEVSPSSAGADDEGDSDWE</sequence>
<reference evidence="2" key="2">
    <citation type="journal article" date="2019" name="IMA Fungus">
        <title>Genome sequencing and comparison of five Tilletia species to identify candidate genes for the detection of regulated species infecting wheat.</title>
        <authorList>
            <person name="Nguyen H.D.T."/>
            <person name="Sultana T."/>
            <person name="Kesanakurti P."/>
            <person name="Hambleton S."/>
        </authorList>
    </citation>
    <scope>NUCLEOTIDE SEQUENCE</scope>
    <source>
        <strain evidence="2">DAOMC 236416</strain>
    </source>
</reference>
<reference evidence="2" key="1">
    <citation type="submission" date="2016-04" db="EMBL/GenBank/DDBJ databases">
        <authorList>
            <person name="Nguyen H.D."/>
            <person name="Samba Siva P."/>
            <person name="Cullis J."/>
            <person name="Levesque C.A."/>
            <person name="Hambleton S."/>
        </authorList>
    </citation>
    <scope>NUCLEOTIDE SEQUENCE</scope>
    <source>
        <strain evidence="2">DAOMC 236416</strain>
    </source>
</reference>
<dbReference type="EMBL" id="LWDF02000022">
    <property type="protein sequence ID" value="KAE8259946.1"/>
    <property type="molecule type" value="Genomic_DNA"/>
</dbReference>
<protein>
    <submittedName>
        <fullName evidence="2">Uncharacterized protein</fullName>
    </submittedName>
</protein>
<feature type="compositionally biased region" description="Basic and acidic residues" evidence="1">
    <location>
        <begin position="265"/>
        <end position="274"/>
    </location>
</feature>
<feature type="compositionally biased region" description="Low complexity" evidence="1">
    <location>
        <begin position="275"/>
        <end position="284"/>
    </location>
</feature>
<dbReference type="AlphaFoldDB" id="A0A177TUC2"/>
<organism evidence="2 3">
    <name type="scientific">Tilletia indica</name>
    <dbReference type="NCBI Taxonomy" id="43049"/>
    <lineage>
        <taxon>Eukaryota</taxon>
        <taxon>Fungi</taxon>
        <taxon>Dikarya</taxon>
        <taxon>Basidiomycota</taxon>
        <taxon>Ustilaginomycotina</taxon>
        <taxon>Exobasidiomycetes</taxon>
        <taxon>Tilletiales</taxon>
        <taxon>Tilletiaceae</taxon>
        <taxon>Tilletia</taxon>
    </lineage>
</organism>
<feature type="compositionally biased region" description="Acidic residues" evidence="1">
    <location>
        <begin position="473"/>
        <end position="482"/>
    </location>
</feature>
<comment type="caution">
    <text evidence="2">The sequence shown here is derived from an EMBL/GenBank/DDBJ whole genome shotgun (WGS) entry which is preliminary data.</text>
</comment>
<proteinExistence type="predicted"/>